<evidence type="ECO:0000256" key="5">
    <source>
        <dbReference type="SAM" id="MobiDB-lite"/>
    </source>
</evidence>
<feature type="compositionally biased region" description="Acidic residues" evidence="5">
    <location>
        <begin position="36"/>
        <end position="47"/>
    </location>
</feature>
<keyword evidence="9" id="KW-1185">Reference proteome</keyword>
<evidence type="ECO:0000259" key="7">
    <source>
        <dbReference type="Pfam" id="PF25508"/>
    </source>
</evidence>
<sequence length="846" mass="96080">MTGNGVDISEEMKGHDSLESSRMRTDVLQTNNGVDTSEEMDGDDSSDTESIASDIMDDREDLIACRECGLVFAHYRGLGNHNCRTKWILLPTSGEALEGILRGTSATVCCADDLPAYVSDRPKTFVVNTDNCNHEGTHWVAFHFPISGPPEFFDSLGEAPETYQKHFRNVLIVNGPRELTSEKTGLLKNKAPTLFGTIFTKSSFNNLEQRMKKIQENNHLITVYDIERADEITLEDTIVDAIIKGWSLKHIKDDQGDAIEKPHRLAPIMSEVLKDLCTNQVGDETQWTNVDYTIPEETYNTAFNTSLYISDLTPPRTPEPAIEIILKHDENETSIETDTNAENKLINNNETPRATDGTAEETSTSGDNKTADAGNLKHTFICISDEKSNELMEILQFSLEPGSLSLYFYIAYQYSQDPDRQKYKTKNTQILLLEAIIADRVDYVSAMLQHGIVFNTEHFEGLYDETFRCEDCKAKDCRSMHAIHHRCDNIICNSIWCTCLTNCKKCNKKASRNEHSKHCVRHAEHKNADGFKLKVDVCLQARYLCQKLLNFNQIDATDTKEEDKEQVYYDLLAWALLGNKVELATVFWSKCKNQLLTAIMASSILKSMASNVESTKDKKLYGELMEHSKLFENRVIEMQNTLYEKREIETMDLMEIEDEIFGMKVSPMVLAFENKMIDVIGHPCIQRRLNRIWYNFDPTDSPFSCSDGPNNFNLPASGAAAKWTDWIKNVCRLTESLWMEQALVSPLMVFAVHYLFVFAVIVWFSAFVLTDLDIIGSISDIGIYEWLLYIWLCADFCEEIIVPKQDGNTDVSFIEQGGDTDVSFNEPDGDTDVSYFHMYCLGHGHV</sequence>
<dbReference type="GO" id="GO:0005886">
    <property type="term" value="C:plasma membrane"/>
    <property type="evidence" value="ECO:0007669"/>
    <property type="project" value="TreeGrafter"/>
</dbReference>
<evidence type="ECO:0000313" key="9">
    <source>
        <dbReference type="Proteomes" id="UP000507470"/>
    </source>
</evidence>
<evidence type="ECO:0000256" key="2">
    <source>
        <dbReference type="ARBA" id="ARBA00022692"/>
    </source>
</evidence>
<proteinExistence type="predicted"/>
<dbReference type="OrthoDB" id="310870at2759"/>
<feature type="domain" description="TRPM-like" evidence="7">
    <location>
        <begin position="421"/>
        <end position="673"/>
    </location>
</feature>
<keyword evidence="3 6" id="KW-1133">Transmembrane helix</keyword>
<feature type="compositionally biased region" description="Basic and acidic residues" evidence="5">
    <location>
        <begin position="10"/>
        <end position="25"/>
    </location>
</feature>
<evidence type="ECO:0000256" key="6">
    <source>
        <dbReference type="SAM" id="Phobius"/>
    </source>
</evidence>
<dbReference type="PANTHER" id="PTHR13800:SF1">
    <property type="entry name" value="TRANSIENT RECEPTOR POTENTIAL CATION CHANNEL TRPM"/>
    <property type="match status" value="1"/>
</dbReference>
<dbReference type="Pfam" id="PF25508">
    <property type="entry name" value="TRPM2"/>
    <property type="match status" value="1"/>
</dbReference>
<gene>
    <name evidence="8" type="ORF">MCOR_32730</name>
</gene>
<keyword evidence="4 6" id="KW-0472">Membrane</keyword>
<feature type="compositionally biased region" description="Polar residues" evidence="5">
    <location>
        <begin position="337"/>
        <end position="352"/>
    </location>
</feature>
<evidence type="ECO:0000313" key="8">
    <source>
        <dbReference type="EMBL" id="CAC5398352.1"/>
    </source>
</evidence>
<dbReference type="Gene3D" id="3.40.395.10">
    <property type="entry name" value="Adenoviral Proteinase, Chain A"/>
    <property type="match status" value="1"/>
</dbReference>
<dbReference type="GO" id="GO:0005261">
    <property type="term" value="F:monoatomic cation channel activity"/>
    <property type="evidence" value="ECO:0007669"/>
    <property type="project" value="TreeGrafter"/>
</dbReference>
<reference evidence="8 9" key="1">
    <citation type="submission" date="2020-06" db="EMBL/GenBank/DDBJ databases">
        <authorList>
            <person name="Li R."/>
            <person name="Bekaert M."/>
        </authorList>
    </citation>
    <scope>NUCLEOTIDE SEQUENCE [LARGE SCALE GENOMIC DNA]</scope>
    <source>
        <strain evidence="9">wild</strain>
    </source>
</reference>
<dbReference type="InterPro" id="IPR057366">
    <property type="entry name" value="TRPM-like"/>
</dbReference>
<dbReference type="AlphaFoldDB" id="A0A6J8CTY4"/>
<evidence type="ECO:0000256" key="1">
    <source>
        <dbReference type="ARBA" id="ARBA00004141"/>
    </source>
</evidence>
<feature type="region of interest" description="Disordered" evidence="5">
    <location>
        <begin position="337"/>
        <end position="371"/>
    </location>
</feature>
<feature type="transmembrane region" description="Helical" evidence="6">
    <location>
        <begin position="747"/>
        <end position="769"/>
    </location>
</feature>
<keyword evidence="2 6" id="KW-0812">Transmembrane</keyword>
<feature type="region of interest" description="Disordered" evidence="5">
    <location>
        <begin position="1"/>
        <end position="50"/>
    </location>
</feature>
<dbReference type="Proteomes" id="UP000507470">
    <property type="component" value="Unassembled WGS sequence"/>
</dbReference>
<dbReference type="GO" id="GO:0030001">
    <property type="term" value="P:metal ion transport"/>
    <property type="evidence" value="ECO:0007669"/>
    <property type="project" value="TreeGrafter"/>
</dbReference>
<dbReference type="EMBL" id="CACVKT020005897">
    <property type="protein sequence ID" value="CAC5398352.1"/>
    <property type="molecule type" value="Genomic_DNA"/>
</dbReference>
<organism evidence="8 9">
    <name type="scientific">Mytilus coruscus</name>
    <name type="common">Sea mussel</name>
    <dbReference type="NCBI Taxonomy" id="42192"/>
    <lineage>
        <taxon>Eukaryota</taxon>
        <taxon>Metazoa</taxon>
        <taxon>Spiralia</taxon>
        <taxon>Lophotrochozoa</taxon>
        <taxon>Mollusca</taxon>
        <taxon>Bivalvia</taxon>
        <taxon>Autobranchia</taxon>
        <taxon>Pteriomorphia</taxon>
        <taxon>Mytilida</taxon>
        <taxon>Mytiloidea</taxon>
        <taxon>Mytilidae</taxon>
        <taxon>Mytilinae</taxon>
        <taxon>Mytilus</taxon>
    </lineage>
</organism>
<evidence type="ECO:0000256" key="4">
    <source>
        <dbReference type="ARBA" id="ARBA00023136"/>
    </source>
</evidence>
<evidence type="ECO:0000256" key="3">
    <source>
        <dbReference type="ARBA" id="ARBA00022989"/>
    </source>
</evidence>
<accession>A0A6J8CTY4</accession>
<dbReference type="InterPro" id="IPR050927">
    <property type="entry name" value="TRPM"/>
</dbReference>
<protein>
    <recommendedName>
        <fullName evidence="7">TRPM-like domain-containing protein</fullName>
    </recommendedName>
</protein>
<name>A0A6J8CTY4_MYTCO</name>
<comment type="subcellular location">
    <subcellularLocation>
        <location evidence="1">Membrane</location>
        <topology evidence="1">Multi-pass membrane protein</topology>
    </subcellularLocation>
</comment>
<dbReference type="PANTHER" id="PTHR13800">
    <property type="entry name" value="TRANSIENT RECEPTOR POTENTIAL CATION CHANNEL, SUBFAMILY M, MEMBER 6"/>
    <property type="match status" value="1"/>
</dbReference>